<evidence type="ECO:0000313" key="2">
    <source>
        <dbReference type="EMBL" id="QSI76650.1"/>
    </source>
</evidence>
<dbReference type="Proteomes" id="UP000663570">
    <property type="component" value="Chromosome"/>
</dbReference>
<reference evidence="2 3" key="1">
    <citation type="submission" date="2021-02" db="EMBL/GenBank/DDBJ databases">
        <title>Niveibacterium changnyeongensis HC41.</title>
        <authorList>
            <person name="Kang M."/>
        </authorList>
    </citation>
    <scope>NUCLEOTIDE SEQUENCE [LARGE SCALE GENOMIC DNA]</scope>
    <source>
        <strain evidence="2 3">HC41</strain>
    </source>
</reference>
<dbReference type="Pfam" id="PF05117">
    <property type="entry name" value="DUF695"/>
    <property type="match status" value="1"/>
</dbReference>
<dbReference type="EMBL" id="CP071060">
    <property type="protein sequence ID" value="QSI76650.1"/>
    <property type="molecule type" value="Genomic_DNA"/>
</dbReference>
<dbReference type="RefSeq" id="WP_206254292.1">
    <property type="nucleotide sequence ID" value="NZ_CP071060.1"/>
</dbReference>
<dbReference type="InterPro" id="IPR016097">
    <property type="entry name" value="DUF695"/>
</dbReference>
<organism evidence="2 3">
    <name type="scientific">Niveibacterium microcysteis</name>
    <dbReference type="NCBI Taxonomy" id="2811415"/>
    <lineage>
        <taxon>Bacteria</taxon>
        <taxon>Pseudomonadati</taxon>
        <taxon>Pseudomonadota</taxon>
        <taxon>Betaproteobacteria</taxon>
        <taxon>Rhodocyclales</taxon>
        <taxon>Rhodocyclaceae</taxon>
        <taxon>Niveibacterium</taxon>
    </lineage>
</organism>
<gene>
    <name evidence="2" type="ORF">JY500_19665</name>
</gene>
<proteinExistence type="predicted"/>
<accession>A0ABX7M4I7</accession>
<sequence length="141" mass="15878">MTSKAEGGWQILERLGPNNPEIVRVVRRLPESAVRARFPVLLEVRWGYRSLPNGLPIEAELIYARTLYAELGKIVGQNGIHAMTRTGDGGRTIYYYIASADPIRDSVRRFFDAQPPISVSVSARADPDWRVVKQVLNETIE</sequence>
<keyword evidence="3" id="KW-1185">Reference proteome</keyword>
<protein>
    <submittedName>
        <fullName evidence="2">DUF695 domain-containing protein</fullName>
    </submittedName>
</protein>
<evidence type="ECO:0000313" key="3">
    <source>
        <dbReference type="Proteomes" id="UP000663570"/>
    </source>
</evidence>
<evidence type="ECO:0000259" key="1">
    <source>
        <dbReference type="Pfam" id="PF05117"/>
    </source>
</evidence>
<feature type="domain" description="DUF695" evidence="1">
    <location>
        <begin position="18"/>
        <end position="133"/>
    </location>
</feature>
<name>A0ABX7M4I7_9RHOO</name>